<evidence type="ECO:0000256" key="4">
    <source>
        <dbReference type="ARBA" id="ARBA00022692"/>
    </source>
</evidence>
<keyword evidence="13" id="KW-1185">Reference proteome</keyword>
<feature type="transmembrane region" description="Helical" evidence="10">
    <location>
        <begin position="6"/>
        <end position="29"/>
    </location>
</feature>
<evidence type="ECO:0000256" key="7">
    <source>
        <dbReference type="ARBA" id="ARBA00023136"/>
    </source>
</evidence>
<keyword evidence="5 10" id="KW-1133">Transmembrane helix</keyword>
<reference evidence="12 13" key="1">
    <citation type="submission" date="2018-01" db="EMBL/GenBank/DDBJ databases">
        <title>Whole genome analyses suggest that Burkholderia sensu lato contains two further novel genera in the rhizoxinica-symbiotica group Mycetohabitans gen. nov., and Trinickia gen. nov.: implications for the evolution of diazotrophy and nodulation in the Burkholderiaceae.</title>
        <authorList>
            <person name="Estrada-de los Santos P."/>
            <person name="Palmer M."/>
            <person name="Chavez-Ramirez B."/>
            <person name="Beukes C."/>
            <person name="Steenkamp E.T."/>
            <person name="Hirsch A.M."/>
            <person name="Manyaka P."/>
            <person name="Maluk M."/>
            <person name="Lafos M."/>
            <person name="Crook M."/>
            <person name="Gross E."/>
            <person name="Simon M.F."/>
            <person name="Bueno dos Reis Junior F."/>
            <person name="Poole P.S."/>
            <person name="Venter S.N."/>
            <person name="James E.K."/>
        </authorList>
    </citation>
    <scope>NUCLEOTIDE SEQUENCE [LARGE SCALE GENOMIC DNA]</scope>
    <source>
        <strain evidence="12 13">JPY 581</strain>
    </source>
</reference>
<dbReference type="HAMAP" id="MF_01043">
    <property type="entry name" value="PlsY"/>
    <property type="match status" value="1"/>
</dbReference>
<dbReference type="PANTHER" id="PTHR30309:SF0">
    <property type="entry name" value="GLYCEROL-3-PHOSPHATE ACYLTRANSFERASE-RELATED"/>
    <property type="match status" value="1"/>
</dbReference>
<name>A0A2N7WTK6_9BURK</name>
<keyword evidence="8 10" id="KW-0594">Phospholipid biosynthesis</keyword>
<dbReference type="SMART" id="SM01207">
    <property type="entry name" value="G3P_acyltransf"/>
    <property type="match status" value="1"/>
</dbReference>
<feature type="transmembrane region" description="Helical" evidence="10">
    <location>
        <begin position="84"/>
        <end position="102"/>
    </location>
</feature>
<comment type="subcellular location">
    <subcellularLocation>
        <location evidence="10">Cell membrane</location>
        <topology evidence="10">Multi-pass membrane protein</topology>
    </subcellularLocation>
</comment>
<evidence type="ECO:0000313" key="12">
    <source>
        <dbReference type="EMBL" id="PMS32727.1"/>
    </source>
</evidence>
<keyword evidence="6 10" id="KW-0443">Lipid metabolism</keyword>
<dbReference type="EC" id="2.3.1.275" evidence="10"/>
<dbReference type="UniPathway" id="UPA00085"/>
<feature type="region of interest" description="Disordered" evidence="11">
    <location>
        <begin position="200"/>
        <end position="221"/>
    </location>
</feature>
<organism evidence="12 13">
    <name type="scientific">Trinickia symbiotica</name>
    <dbReference type="NCBI Taxonomy" id="863227"/>
    <lineage>
        <taxon>Bacteria</taxon>
        <taxon>Pseudomonadati</taxon>
        <taxon>Pseudomonadota</taxon>
        <taxon>Betaproteobacteria</taxon>
        <taxon>Burkholderiales</taxon>
        <taxon>Burkholderiaceae</taxon>
        <taxon>Trinickia</taxon>
    </lineage>
</organism>
<keyword evidence="7 10" id="KW-0472">Membrane</keyword>
<comment type="pathway">
    <text evidence="10">Lipid metabolism; phospholipid metabolism.</text>
</comment>
<dbReference type="GO" id="GO:0005886">
    <property type="term" value="C:plasma membrane"/>
    <property type="evidence" value="ECO:0007669"/>
    <property type="project" value="UniProtKB-SubCell"/>
</dbReference>
<comment type="caution">
    <text evidence="12">The sequence shown here is derived from an EMBL/GenBank/DDBJ whole genome shotgun (WGS) entry which is preliminary data.</text>
</comment>
<keyword evidence="3 10" id="KW-0808">Transferase</keyword>
<comment type="subunit">
    <text evidence="10">Probably interacts with PlsX.</text>
</comment>
<sequence>MELVIVAVAAYLIGSVSFAVIVSAVMGLADPRSYGSGNPGATNVLRTGNKKAAVLTLIGDAFKGWLAVWLAAHLGPRYGLDDTAVAVAALAVFLGHLYPVFFKFKGGKGVATAAGVLLAINPVLGLATVATWLIIAFFFRYSSLAALVSAVFAPLFDIFMFGPNTVAWAIFAMSALLVWRHRGNISKLIAGKEGRIGEKKTDAAAHAKHEAGAHQHHARKH</sequence>
<accession>A0A2N7WTK6</accession>
<dbReference type="InterPro" id="IPR003811">
    <property type="entry name" value="G3P_acylTferase_PlsY"/>
</dbReference>
<dbReference type="Pfam" id="PF02660">
    <property type="entry name" value="G3P_acyltransf"/>
    <property type="match status" value="1"/>
</dbReference>
<comment type="function">
    <text evidence="10">Catalyzes the transfer of an acyl group from acyl-phosphate (acyl-PO(4)) to glycerol-3-phosphate (G3P) to form lysophosphatidic acid (LPA). This enzyme utilizes acyl-phosphate as fatty acyl donor, but not acyl-CoA or acyl-ACP.</text>
</comment>
<proteinExistence type="inferred from homology"/>
<evidence type="ECO:0000313" key="13">
    <source>
        <dbReference type="Proteomes" id="UP000235777"/>
    </source>
</evidence>
<comment type="catalytic activity">
    <reaction evidence="10">
        <text>an acyl phosphate + sn-glycerol 3-phosphate = a 1-acyl-sn-glycero-3-phosphate + phosphate</text>
        <dbReference type="Rhea" id="RHEA:34075"/>
        <dbReference type="ChEBI" id="CHEBI:43474"/>
        <dbReference type="ChEBI" id="CHEBI:57597"/>
        <dbReference type="ChEBI" id="CHEBI:57970"/>
        <dbReference type="ChEBI" id="CHEBI:59918"/>
        <dbReference type="EC" id="2.3.1.275"/>
    </reaction>
</comment>
<comment type="similarity">
    <text evidence="10">Belongs to the PlsY family.</text>
</comment>
<dbReference type="RefSeq" id="WP_018440777.1">
    <property type="nucleotide sequence ID" value="NZ_KB890173.1"/>
</dbReference>
<evidence type="ECO:0000256" key="11">
    <source>
        <dbReference type="SAM" id="MobiDB-lite"/>
    </source>
</evidence>
<feature type="transmembrane region" description="Helical" evidence="10">
    <location>
        <begin position="158"/>
        <end position="179"/>
    </location>
</feature>
<dbReference type="GO" id="GO:0008654">
    <property type="term" value="P:phospholipid biosynthetic process"/>
    <property type="evidence" value="ECO:0007669"/>
    <property type="project" value="UniProtKB-UniRule"/>
</dbReference>
<dbReference type="OrthoDB" id="9777124at2"/>
<keyword evidence="1 10" id="KW-1003">Cell membrane</keyword>
<keyword evidence="12" id="KW-0012">Acyltransferase</keyword>
<evidence type="ECO:0000256" key="3">
    <source>
        <dbReference type="ARBA" id="ARBA00022679"/>
    </source>
</evidence>
<evidence type="ECO:0000256" key="10">
    <source>
        <dbReference type="HAMAP-Rule" id="MF_01043"/>
    </source>
</evidence>
<dbReference type="STRING" id="863227.GCA_000373005_02226"/>
<keyword evidence="2 10" id="KW-0444">Lipid biosynthesis</keyword>
<feature type="transmembrane region" description="Helical" evidence="10">
    <location>
        <begin position="114"/>
        <end position="138"/>
    </location>
</feature>
<evidence type="ECO:0000256" key="1">
    <source>
        <dbReference type="ARBA" id="ARBA00022475"/>
    </source>
</evidence>
<gene>
    <name evidence="10" type="primary">plsY</name>
    <name evidence="12" type="ORF">C0Z20_25445</name>
</gene>
<protein>
    <recommendedName>
        <fullName evidence="10">Glycerol-3-phosphate acyltransferase</fullName>
    </recommendedName>
    <alternativeName>
        <fullName evidence="10">Acyl-PO4 G3P acyltransferase</fullName>
    </alternativeName>
    <alternativeName>
        <fullName evidence="10">Acyl-phosphate--glycerol-3-phosphate acyltransferase</fullName>
    </alternativeName>
    <alternativeName>
        <fullName evidence="10">G3P acyltransferase</fullName>
        <shortName evidence="10">GPAT</shortName>
        <ecNumber evidence="10">2.3.1.275</ecNumber>
    </alternativeName>
    <alternativeName>
        <fullName evidence="10">Lysophosphatidic acid synthase</fullName>
        <shortName evidence="10">LPA synthase</shortName>
    </alternativeName>
</protein>
<feature type="compositionally biased region" description="Basic and acidic residues" evidence="11">
    <location>
        <begin position="200"/>
        <end position="213"/>
    </location>
</feature>
<dbReference type="AlphaFoldDB" id="A0A2N7WTK6"/>
<keyword evidence="9 10" id="KW-1208">Phospholipid metabolism</keyword>
<evidence type="ECO:0000256" key="6">
    <source>
        <dbReference type="ARBA" id="ARBA00023098"/>
    </source>
</evidence>
<evidence type="ECO:0000256" key="9">
    <source>
        <dbReference type="ARBA" id="ARBA00023264"/>
    </source>
</evidence>
<keyword evidence="4 10" id="KW-0812">Transmembrane</keyword>
<evidence type="ECO:0000256" key="2">
    <source>
        <dbReference type="ARBA" id="ARBA00022516"/>
    </source>
</evidence>
<evidence type="ECO:0000256" key="5">
    <source>
        <dbReference type="ARBA" id="ARBA00022989"/>
    </source>
</evidence>
<evidence type="ECO:0000256" key="8">
    <source>
        <dbReference type="ARBA" id="ARBA00023209"/>
    </source>
</evidence>
<dbReference type="EMBL" id="PNYC01000020">
    <property type="protein sequence ID" value="PMS32727.1"/>
    <property type="molecule type" value="Genomic_DNA"/>
</dbReference>
<dbReference type="NCBIfam" id="TIGR00023">
    <property type="entry name" value="glycerol-3-phosphate 1-O-acyltransferase PlsY"/>
    <property type="match status" value="1"/>
</dbReference>
<dbReference type="PANTHER" id="PTHR30309">
    <property type="entry name" value="INNER MEMBRANE PROTEIN YGIH"/>
    <property type="match status" value="1"/>
</dbReference>
<dbReference type="GO" id="GO:0043772">
    <property type="term" value="F:acyl-phosphate glycerol-3-phosphate acyltransferase activity"/>
    <property type="evidence" value="ECO:0007669"/>
    <property type="project" value="UniProtKB-UniRule"/>
</dbReference>
<dbReference type="Proteomes" id="UP000235777">
    <property type="component" value="Unassembled WGS sequence"/>
</dbReference>